<comment type="caution">
    <text evidence="11">The sequence shown here is derived from an EMBL/GenBank/DDBJ whole genome shotgun (WGS) entry which is preliminary data.</text>
</comment>
<evidence type="ECO:0000256" key="5">
    <source>
        <dbReference type="ARBA" id="ARBA00022840"/>
    </source>
</evidence>
<gene>
    <name evidence="11" type="ORF">UW74_C0052G0001</name>
</gene>
<dbReference type="InterPro" id="IPR004154">
    <property type="entry name" value="Anticodon-bd"/>
</dbReference>
<evidence type="ECO:0000256" key="4">
    <source>
        <dbReference type="ARBA" id="ARBA00022741"/>
    </source>
</evidence>
<keyword evidence="4" id="KW-0547">Nucleotide-binding</keyword>
<feature type="non-terminal residue" evidence="11">
    <location>
        <position position="1"/>
    </location>
</feature>
<dbReference type="InterPro" id="IPR006195">
    <property type="entry name" value="aa-tRNA-synth_II"/>
</dbReference>
<proteinExistence type="predicted"/>
<dbReference type="Gene3D" id="3.30.930.10">
    <property type="entry name" value="Bira Bifunctional Protein, Domain 2"/>
    <property type="match status" value="1"/>
</dbReference>
<protein>
    <recommendedName>
        <fullName evidence="2">Proline--tRNA ligase</fullName>
        <ecNumber evidence="1">6.1.1.15</ecNumber>
    </recommendedName>
    <alternativeName>
        <fullName evidence="8">Prolyl-tRNA synthetase</fullName>
    </alternativeName>
</protein>
<keyword evidence="5" id="KW-0067">ATP-binding</keyword>
<evidence type="ECO:0000256" key="7">
    <source>
        <dbReference type="ARBA" id="ARBA00023146"/>
    </source>
</evidence>
<dbReference type="PANTHER" id="PTHR42753">
    <property type="entry name" value="MITOCHONDRIAL RIBOSOME PROTEIN L39/PROLYL-TRNA LIGASE FAMILY MEMBER"/>
    <property type="match status" value="1"/>
</dbReference>
<dbReference type="AlphaFoldDB" id="A0A0G1M7W1"/>
<evidence type="ECO:0000256" key="9">
    <source>
        <dbReference type="ARBA" id="ARBA00047671"/>
    </source>
</evidence>
<evidence type="ECO:0000256" key="3">
    <source>
        <dbReference type="ARBA" id="ARBA00022598"/>
    </source>
</evidence>
<evidence type="ECO:0000313" key="11">
    <source>
        <dbReference type="EMBL" id="KKT76987.1"/>
    </source>
</evidence>
<dbReference type="PANTHER" id="PTHR42753:SF2">
    <property type="entry name" value="PROLINE--TRNA LIGASE"/>
    <property type="match status" value="1"/>
</dbReference>
<evidence type="ECO:0000259" key="10">
    <source>
        <dbReference type="PROSITE" id="PS50862"/>
    </source>
</evidence>
<feature type="domain" description="Aminoacyl-transfer RNA synthetases class-II family profile" evidence="10">
    <location>
        <begin position="64"/>
        <end position="255"/>
    </location>
</feature>
<dbReference type="InterPro" id="IPR050062">
    <property type="entry name" value="Pro-tRNA_synthetase"/>
</dbReference>
<dbReference type="InterPro" id="IPR045864">
    <property type="entry name" value="aa-tRNA-synth_II/BPL/LPL"/>
</dbReference>
<dbReference type="InterPro" id="IPR002316">
    <property type="entry name" value="Pro-tRNA-ligase_IIa"/>
</dbReference>
<dbReference type="EMBL" id="LCJM01000052">
    <property type="protein sequence ID" value="KKT76987.1"/>
    <property type="molecule type" value="Genomic_DNA"/>
</dbReference>
<dbReference type="GO" id="GO:0005524">
    <property type="term" value="F:ATP binding"/>
    <property type="evidence" value="ECO:0007669"/>
    <property type="project" value="UniProtKB-KW"/>
</dbReference>
<evidence type="ECO:0000256" key="8">
    <source>
        <dbReference type="ARBA" id="ARBA00029731"/>
    </source>
</evidence>
<dbReference type="Pfam" id="PF03129">
    <property type="entry name" value="HGTP_anticodon"/>
    <property type="match status" value="1"/>
</dbReference>
<dbReference type="PROSITE" id="PS50862">
    <property type="entry name" value="AA_TRNA_LIGASE_II"/>
    <property type="match status" value="1"/>
</dbReference>
<accession>A0A0G1M7W1</accession>
<dbReference type="PRINTS" id="PR01046">
    <property type="entry name" value="TRNASYNTHPRO"/>
</dbReference>
<dbReference type="PATRIC" id="fig|1618657.3.peg.538"/>
<evidence type="ECO:0000313" key="12">
    <source>
        <dbReference type="Proteomes" id="UP000034889"/>
    </source>
</evidence>
<evidence type="ECO:0000256" key="1">
    <source>
        <dbReference type="ARBA" id="ARBA00012831"/>
    </source>
</evidence>
<reference evidence="11 12" key="1">
    <citation type="journal article" date="2015" name="Nature">
        <title>rRNA introns, odd ribosomes, and small enigmatic genomes across a large radiation of phyla.</title>
        <authorList>
            <person name="Brown C.T."/>
            <person name="Hug L.A."/>
            <person name="Thomas B.C."/>
            <person name="Sharon I."/>
            <person name="Castelle C.J."/>
            <person name="Singh A."/>
            <person name="Wilkins M.J."/>
            <person name="Williams K.H."/>
            <person name="Banfield J.F."/>
        </authorList>
    </citation>
    <scope>NUCLEOTIDE SEQUENCE [LARGE SCALE GENOMIC DNA]</scope>
</reference>
<dbReference type="Pfam" id="PF00587">
    <property type="entry name" value="tRNA-synt_2b"/>
    <property type="match status" value="1"/>
</dbReference>
<organism evidence="11 12">
    <name type="scientific">Candidatus Giovannonibacteria bacterium GW2011_GWC2_44_8</name>
    <dbReference type="NCBI Taxonomy" id="1618657"/>
    <lineage>
        <taxon>Bacteria</taxon>
        <taxon>Candidatus Giovannoniibacteriota</taxon>
    </lineage>
</organism>
<dbReference type="InterPro" id="IPR002314">
    <property type="entry name" value="aa-tRNA-synt_IIb"/>
</dbReference>
<dbReference type="InterPro" id="IPR044140">
    <property type="entry name" value="ProRS_anticodon_short"/>
</dbReference>
<evidence type="ECO:0000256" key="6">
    <source>
        <dbReference type="ARBA" id="ARBA00022917"/>
    </source>
</evidence>
<dbReference type="EC" id="6.1.1.15" evidence="1"/>
<dbReference type="CDD" id="cd00861">
    <property type="entry name" value="ProRS_anticodon_short"/>
    <property type="match status" value="1"/>
</dbReference>
<dbReference type="GO" id="GO:0004827">
    <property type="term" value="F:proline-tRNA ligase activity"/>
    <property type="evidence" value="ECO:0007669"/>
    <property type="project" value="UniProtKB-EC"/>
</dbReference>
<dbReference type="SUPFAM" id="SSF52954">
    <property type="entry name" value="Class II aaRS ABD-related"/>
    <property type="match status" value="1"/>
</dbReference>
<keyword evidence="6" id="KW-0648">Protein biosynthesis</keyword>
<dbReference type="Proteomes" id="UP000034889">
    <property type="component" value="Unassembled WGS sequence"/>
</dbReference>
<dbReference type="GO" id="GO:0006433">
    <property type="term" value="P:prolyl-tRNA aminoacylation"/>
    <property type="evidence" value="ECO:0007669"/>
    <property type="project" value="InterPro"/>
</dbReference>
<comment type="catalytic activity">
    <reaction evidence="9">
        <text>tRNA(Pro) + L-proline + ATP = L-prolyl-tRNA(Pro) + AMP + diphosphate</text>
        <dbReference type="Rhea" id="RHEA:14305"/>
        <dbReference type="Rhea" id="RHEA-COMP:9700"/>
        <dbReference type="Rhea" id="RHEA-COMP:9702"/>
        <dbReference type="ChEBI" id="CHEBI:30616"/>
        <dbReference type="ChEBI" id="CHEBI:33019"/>
        <dbReference type="ChEBI" id="CHEBI:60039"/>
        <dbReference type="ChEBI" id="CHEBI:78442"/>
        <dbReference type="ChEBI" id="CHEBI:78532"/>
        <dbReference type="ChEBI" id="CHEBI:456215"/>
        <dbReference type="EC" id="6.1.1.15"/>
    </reaction>
</comment>
<dbReference type="Gene3D" id="3.40.50.800">
    <property type="entry name" value="Anticodon-binding domain"/>
    <property type="match status" value="1"/>
</dbReference>
<dbReference type="GO" id="GO:0005829">
    <property type="term" value="C:cytosol"/>
    <property type="evidence" value="ECO:0007669"/>
    <property type="project" value="TreeGrafter"/>
</dbReference>
<sequence>FRSGLQPKDNWDRSGRWHDDVVDIWFKTRIHDGKGFHMGPELGLSNTHEEAITAIMRGFISSYKDLPVYAYQFQTKFRNEPRSKSGLLRCREFIMKDLYSFSKDQKQHDQFYEKAKAAYTKIFERLGLGKDTYLTFASGGSFSKYSHEFQTVTDVGEDTIYVQEGKGLAINKEVYSDEALKELGVKKSELVEKKAVEVGNIFPLGTRFSEPLGLNYTDEAGKVSPVIMGSYGIGPGRVMGTIVEHLADDKGLVWPAQIAPFTVYLARLSDDKTVVEVADKTYKLLTDSGIGVLYDDRSARPGEIFADADLIGLPYRVVVSEKTLQKGSLELKSRTASQVQLVPLHSLAKALQD</sequence>
<name>A0A0G1M7W1_9BACT</name>
<dbReference type="SUPFAM" id="SSF55681">
    <property type="entry name" value="Class II aaRS and biotin synthetases"/>
    <property type="match status" value="1"/>
</dbReference>
<evidence type="ECO:0000256" key="2">
    <source>
        <dbReference type="ARBA" id="ARBA00019110"/>
    </source>
</evidence>
<dbReference type="InterPro" id="IPR036621">
    <property type="entry name" value="Anticodon-bd_dom_sf"/>
</dbReference>
<keyword evidence="3 11" id="KW-0436">Ligase</keyword>
<keyword evidence="7" id="KW-0030">Aminoacyl-tRNA synthetase</keyword>